<evidence type="ECO:0000313" key="6">
    <source>
        <dbReference type="EMBL" id="OZG64485.1"/>
    </source>
</evidence>
<keyword evidence="2" id="KW-0813">Transport</keyword>
<accession>A0A261FZR5</accession>
<comment type="caution">
    <text evidence="6">The sequence shown here is derived from an EMBL/GenBank/DDBJ whole genome shotgun (WGS) entry which is preliminary data.</text>
</comment>
<comment type="similarity">
    <text evidence="1">Belongs to the ABC transporter superfamily.</text>
</comment>
<dbReference type="GO" id="GO:0005524">
    <property type="term" value="F:ATP binding"/>
    <property type="evidence" value="ECO:0007669"/>
    <property type="project" value="UniProtKB-KW"/>
</dbReference>
<dbReference type="SMART" id="SM00382">
    <property type="entry name" value="AAA"/>
    <property type="match status" value="1"/>
</dbReference>
<dbReference type="AlphaFoldDB" id="A0A261FZR5"/>
<dbReference type="Proteomes" id="UP000216074">
    <property type="component" value="Unassembled WGS sequence"/>
</dbReference>
<dbReference type="GO" id="GO:0055085">
    <property type="term" value="P:transmembrane transport"/>
    <property type="evidence" value="ECO:0007669"/>
    <property type="project" value="UniProtKB-ARBA"/>
</dbReference>
<organism evidence="6 7">
    <name type="scientific">Bifidobacterium hapali</name>
    <dbReference type="NCBI Taxonomy" id="1630172"/>
    <lineage>
        <taxon>Bacteria</taxon>
        <taxon>Bacillati</taxon>
        <taxon>Actinomycetota</taxon>
        <taxon>Actinomycetes</taxon>
        <taxon>Bifidobacteriales</taxon>
        <taxon>Bifidobacteriaceae</taxon>
        <taxon>Bifidobacterium</taxon>
    </lineage>
</organism>
<dbReference type="PROSITE" id="PS00211">
    <property type="entry name" value="ABC_TRANSPORTER_1"/>
    <property type="match status" value="1"/>
</dbReference>
<dbReference type="GO" id="GO:0016887">
    <property type="term" value="F:ATP hydrolysis activity"/>
    <property type="evidence" value="ECO:0007669"/>
    <property type="project" value="InterPro"/>
</dbReference>
<evidence type="ECO:0000259" key="5">
    <source>
        <dbReference type="PROSITE" id="PS50893"/>
    </source>
</evidence>
<keyword evidence="4" id="KW-0067">ATP-binding</keyword>
<evidence type="ECO:0000256" key="1">
    <source>
        <dbReference type="ARBA" id="ARBA00005417"/>
    </source>
</evidence>
<dbReference type="Gene3D" id="3.40.50.300">
    <property type="entry name" value="P-loop containing nucleotide triphosphate hydrolases"/>
    <property type="match status" value="1"/>
</dbReference>
<dbReference type="OrthoDB" id="8481147at2"/>
<dbReference type="InterPro" id="IPR017871">
    <property type="entry name" value="ABC_transporter-like_CS"/>
</dbReference>
<name>A0A261FZR5_9BIFI</name>
<protein>
    <submittedName>
        <fullName evidence="6">Peptide ABC transporter ATPase</fullName>
    </submittedName>
</protein>
<gene>
    <name evidence="6" type="ORF">BHAP_0946</name>
</gene>
<evidence type="ECO:0000313" key="7">
    <source>
        <dbReference type="Proteomes" id="UP000216074"/>
    </source>
</evidence>
<dbReference type="InterPro" id="IPR027417">
    <property type="entry name" value="P-loop_NTPase"/>
</dbReference>
<dbReference type="RefSeq" id="WP_094729678.1">
    <property type="nucleotide sequence ID" value="NZ_MWWY01000021.1"/>
</dbReference>
<dbReference type="EMBL" id="MWWY01000021">
    <property type="protein sequence ID" value="OZG64485.1"/>
    <property type="molecule type" value="Genomic_DNA"/>
</dbReference>
<proteinExistence type="inferred from homology"/>
<feature type="domain" description="ABC transporter" evidence="5">
    <location>
        <begin position="9"/>
        <end position="252"/>
    </location>
</feature>
<dbReference type="InterPro" id="IPR050319">
    <property type="entry name" value="ABC_transp_ATP-bind"/>
</dbReference>
<evidence type="ECO:0000256" key="2">
    <source>
        <dbReference type="ARBA" id="ARBA00022448"/>
    </source>
</evidence>
<dbReference type="Pfam" id="PF00005">
    <property type="entry name" value="ABC_tran"/>
    <property type="match status" value="1"/>
</dbReference>
<sequence length="257" mass="28094">MTTELTPVLTACHIDKYFGRGGARQHRKQVLFDVSVDVYPGECLAVIGGSGSGKSTLTRIMLGLESADSGTVSYNGHPLPVANLRRESGLVFQDPFSSLDPRWRVSQSVAEPLRIQRRDLSRVEIDNRACAALRTVGLDPTIFADRFPIDLSGGQAQRVAIARAIVNEPKIILADEPMSAIDVAARLQILDAFATIRETWRDMAMIIVSHDLGIVQHVADRVLVLHDGHVEEYGPTEQVLASPASDYTRQLIDAATL</sequence>
<dbReference type="SUPFAM" id="SSF52540">
    <property type="entry name" value="P-loop containing nucleoside triphosphate hydrolases"/>
    <property type="match status" value="1"/>
</dbReference>
<keyword evidence="7" id="KW-1185">Reference proteome</keyword>
<evidence type="ECO:0000256" key="3">
    <source>
        <dbReference type="ARBA" id="ARBA00022741"/>
    </source>
</evidence>
<reference evidence="6 7" key="1">
    <citation type="journal article" date="2017" name="BMC Genomics">
        <title>Comparative genomic and phylogenomic analyses of the Bifidobacteriaceae family.</title>
        <authorList>
            <person name="Lugli G.A."/>
            <person name="Milani C."/>
            <person name="Turroni F."/>
            <person name="Duranti S."/>
            <person name="Mancabelli L."/>
            <person name="Mangifesta M."/>
            <person name="Ferrario C."/>
            <person name="Modesto M."/>
            <person name="Mattarelli P."/>
            <person name="Jiri K."/>
            <person name="van Sinderen D."/>
            <person name="Ventura M."/>
        </authorList>
    </citation>
    <scope>NUCLEOTIDE SEQUENCE [LARGE SCALE GENOMIC DNA]</scope>
    <source>
        <strain evidence="6 7">DSM 100202</strain>
    </source>
</reference>
<evidence type="ECO:0000256" key="4">
    <source>
        <dbReference type="ARBA" id="ARBA00022840"/>
    </source>
</evidence>
<keyword evidence="3" id="KW-0547">Nucleotide-binding</keyword>
<dbReference type="InterPro" id="IPR003593">
    <property type="entry name" value="AAA+_ATPase"/>
</dbReference>
<dbReference type="InterPro" id="IPR003439">
    <property type="entry name" value="ABC_transporter-like_ATP-bd"/>
</dbReference>
<dbReference type="PANTHER" id="PTHR43776:SF7">
    <property type="entry name" value="D,D-DIPEPTIDE TRANSPORT ATP-BINDING PROTEIN DDPF-RELATED"/>
    <property type="match status" value="1"/>
</dbReference>
<dbReference type="PANTHER" id="PTHR43776">
    <property type="entry name" value="TRANSPORT ATP-BINDING PROTEIN"/>
    <property type="match status" value="1"/>
</dbReference>
<dbReference type="PROSITE" id="PS50893">
    <property type="entry name" value="ABC_TRANSPORTER_2"/>
    <property type="match status" value="1"/>
</dbReference>
<dbReference type="CDD" id="cd03257">
    <property type="entry name" value="ABC_NikE_OppD_transporters"/>
    <property type="match status" value="1"/>
</dbReference>